<comment type="caution">
    <text evidence="1">The sequence shown here is derived from an EMBL/GenBank/DDBJ whole genome shotgun (WGS) entry which is preliminary data.</text>
</comment>
<dbReference type="RefSeq" id="WP_006430091.1">
    <property type="nucleotide sequence ID" value="NZ_AOID01000016.1"/>
</dbReference>
<name>L9Y6P1_9EURY</name>
<organism evidence="1 2">
    <name type="scientific">Natrinema versiforme JCM 10478</name>
    <dbReference type="NCBI Taxonomy" id="1227496"/>
    <lineage>
        <taxon>Archaea</taxon>
        <taxon>Methanobacteriati</taxon>
        <taxon>Methanobacteriota</taxon>
        <taxon>Stenosarchaea group</taxon>
        <taxon>Halobacteria</taxon>
        <taxon>Halobacteriales</taxon>
        <taxon>Natrialbaceae</taxon>
        <taxon>Natrinema</taxon>
    </lineage>
</organism>
<dbReference type="Proteomes" id="UP000011632">
    <property type="component" value="Unassembled WGS sequence"/>
</dbReference>
<evidence type="ECO:0000313" key="2">
    <source>
        <dbReference type="Proteomes" id="UP000011632"/>
    </source>
</evidence>
<reference evidence="1 2" key="1">
    <citation type="journal article" date="2014" name="PLoS Genet.">
        <title>Phylogenetically driven sequencing of extremely halophilic archaea reveals strategies for static and dynamic osmo-response.</title>
        <authorList>
            <person name="Becker E.A."/>
            <person name="Seitzer P.M."/>
            <person name="Tritt A."/>
            <person name="Larsen D."/>
            <person name="Krusor M."/>
            <person name="Yao A.I."/>
            <person name="Wu D."/>
            <person name="Madern D."/>
            <person name="Eisen J.A."/>
            <person name="Darling A.E."/>
            <person name="Facciotti M.T."/>
        </authorList>
    </citation>
    <scope>NUCLEOTIDE SEQUENCE [LARGE SCALE GENOMIC DNA]</scope>
    <source>
        <strain evidence="1 2">JCM 10478</strain>
    </source>
</reference>
<accession>L9Y6P1</accession>
<sequence>MSDAERGPNGFPYISPDTSFSTWENGEHCIMLKRKDGKALKVNLKPEQMEGLREAITHHLEHASGEGDEQEGGSP</sequence>
<dbReference type="PATRIC" id="fig|1227496.3.peg.1044"/>
<dbReference type="STRING" id="1227496.C489_05188"/>
<proteinExistence type="predicted"/>
<evidence type="ECO:0000313" key="1">
    <source>
        <dbReference type="EMBL" id="ELY69321.1"/>
    </source>
</evidence>
<dbReference type="AlphaFoldDB" id="L9Y6P1"/>
<protein>
    <submittedName>
        <fullName evidence="1">Uncharacterized protein</fullName>
    </submittedName>
</protein>
<gene>
    <name evidence="1" type="ORF">C489_05188</name>
</gene>
<keyword evidence="2" id="KW-1185">Reference proteome</keyword>
<dbReference type="EMBL" id="AOID01000016">
    <property type="protein sequence ID" value="ELY69321.1"/>
    <property type="molecule type" value="Genomic_DNA"/>
</dbReference>